<keyword evidence="3" id="KW-1185">Reference proteome</keyword>
<feature type="compositionally biased region" description="Basic and acidic residues" evidence="1">
    <location>
        <begin position="454"/>
        <end position="470"/>
    </location>
</feature>
<proteinExistence type="predicted"/>
<protein>
    <submittedName>
        <fullName evidence="2">Uncharacterized protein</fullName>
    </submittedName>
</protein>
<name>A0A0S7BM40_9CHLR</name>
<accession>A0A0S7BM40</accession>
<dbReference type="AlphaFoldDB" id="A0A0S7BM40"/>
<evidence type="ECO:0000313" key="3">
    <source>
        <dbReference type="Proteomes" id="UP000053370"/>
    </source>
</evidence>
<evidence type="ECO:0000256" key="1">
    <source>
        <dbReference type="SAM" id="MobiDB-lite"/>
    </source>
</evidence>
<dbReference type="OrthoDB" id="1832727at2"/>
<dbReference type="RefSeq" id="WP_062282337.1">
    <property type="nucleotide sequence ID" value="NZ_DF968181.1"/>
</dbReference>
<gene>
    <name evidence="2" type="ORF">ATC1_131326</name>
</gene>
<evidence type="ECO:0000313" key="2">
    <source>
        <dbReference type="EMBL" id="GAP41341.1"/>
    </source>
</evidence>
<dbReference type="STRING" id="1678840.ATC1_131326"/>
<dbReference type="EMBL" id="DF968181">
    <property type="protein sequence ID" value="GAP41341.1"/>
    <property type="molecule type" value="Genomic_DNA"/>
</dbReference>
<sequence length="1068" mass="123410">MQDIRIFGLKQEFIKWINAGNSESYDLSVVVSCLEKVSEYAIRKKICQTSFWNISQYFTFELIYQKLLKSVQMQILERNTYKKFIHVGKLYLKFLKEKPYLQQANEPNFSVMTIAGRDTKADSDTATIILPTIQNVETAINPFEMDEKNPTIDPFETAVEETAIIPLETTLDELAIPPSEMEEDEPTIDLFETVLDESAIPPSEIEEDEPTIDLFETAVEEKAIIPFEITMEASEFPPSEIEEDDPTSNPFEIAMETSAIPPSEIEEDDPTSNPFETTMGEWEFPPSEMDFEEIEIFPFEKEVEETVTISSETKIEESSILPKTKQPEKRYLKEINPDEMIAWLITQRNENGTRYLKFVVERYVHSLKYAPAKLDLPPGVNRNVFSCQSVEEFNMLWERYKAAPNFESINEKHYGRLSEGLNCLSRYVSYLTENQNEKILFNFIQKPTPSIEQPKPDTARSDPGKVVDFNKPEQYQNTKPVSCKIQGKEIFIDSQYWNSVLVEITEWLIKECNPCLPVLNWISLYGSQPFFLHQKPGKITSRLLSNGKWISVNYSANTIVTVIGNLLRHCKIPFEDVVITYAPENRMISDVKKQLLVRNIPKVIDEAVITIIKDILVKYFPNGFRLDSPIELKRFRNYSADDHAENIPLFDEDLQTVIRLCGTLFQGKVYVIEEETESRLKEEIDSQTTCGVEIIYYSSFYDRHESWLFDGRIISDDMLKQILMSLYPAFTHKPSYFTIHDHRSRELSIIKNEILRIWNHDVLLDYDQIAARLPYIPLEKIKYALAMDNGFIWNSKDVYTHIGMVDISEEERFSIQEYVENTCLLSGYASINDIPLKAIEEHNNELSLTAIHSAVYSIALSDYYDKHGKIITRKGDSLDARLLMKEKCRSIDTCSLKELIQYEQELTGDTYTWIALEAGYSILVRTSEESFVAEKFVHFDCEAIDSALDLFVTGQYLPLKGVTTFAAFPDCGQLWNLFLLESYCRRFSNRYRFDSLTMNSQNAGVIIRKDCGLSYPEIITDAVAASNVDLTKTAVIEYLYKGGYLGRRVYNRIDELIEQVKTLREREH</sequence>
<feature type="region of interest" description="Disordered" evidence="1">
    <location>
        <begin position="450"/>
        <end position="470"/>
    </location>
</feature>
<dbReference type="Proteomes" id="UP000053370">
    <property type="component" value="Unassembled WGS sequence"/>
</dbReference>
<reference evidence="2" key="1">
    <citation type="journal article" date="2015" name="Genome Announc.">
        <title>Draft Genome Sequence of Anaerolineae Strain TC1, a Novel Isolate from a Methanogenic Wastewater Treatment System.</title>
        <authorList>
            <person name="Matsuura N."/>
            <person name="Tourlousse D.M."/>
            <person name="Sun L."/>
            <person name="Toyonaga M."/>
            <person name="Kuroda K."/>
            <person name="Ohashi A."/>
            <person name="Cruz R."/>
            <person name="Yamaguchi T."/>
            <person name="Sekiguchi Y."/>
        </authorList>
    </citation>
    <scope>NUCLEOTIDE SEQUENCE [LARGE SCALE GENOMIC DNA]</scope>
    <source>
        <strain evidence="2">TC1</strain>
    </source>
</reference>
<organism evidence="2">
    <name type="scientific">Flexilinea flocculi</name>
    <dbReference type="NCBI Taxonomy" id="1678840"/>
    <lineage>
        <taxon>Bacteria</taxon>
        <taxon>Bacillati</taxon>
        <taxon>Chloroflexota</taxon>
        <taxon>Anaerolineae</taxon>
        <taxon>Anaerolineales</taxon>
        <taxon>Anaerolineaceae</taxon>
        <taxon>Flexilinea</taxon>
    </lineage>
</organism>